<dbReference type="Pfam" id="PF12833">
    <property type="entry name" value="HTH_18"/>
    <property type="match status" value="1"/>
</dbReference>
<dbReference type="PANTHER" id="PTHR46796">
    <property type="entry name" value="HTH-TYPE TRANSCRIPTIONAL ACTIVATOR RHAS-RELATED"/>
    <property type="match status" value="1"/>
</dbReference>
<evidence type="ECO:0000256" key="1">
    <source>
        <dbReference type="ARBA" id="ARBA00023015"/>
    </source>
</evidence>
<evidence type="ECO:0000256" key="2">
    <source>
        <dbReference type="ARBA" id="ARBA00023125"/>
    </source>
</evidence>
<keyword evidence="1" id="KW-0805">Transcription regulation</keyword>
<protein>
    <submittedName>
        <fullName evidence="5">Helix-turn-helix domain-containing protein</fullName>
    </submittedName>
</protein>
<name>A0A6C1AXU1_9RHOO</name>
<dbReference type="KEGG" id="azq:G3580_00155"/>
<dbReference type="GO" id="GO:0043565">
    <property type="term" value="F:sequence-specific DNA binding"/>
    <property type="evidence" value="ECO:0007669"/>
    <property type="project" value="InterPro"/>
</dbReference>
<dbReference type="RefSeq" id="WP_173763338.1">
    <property type="nucleotide sequence ID" value="NZ_CP048836.1"/>
</dbReference>
<sequence>MTEKAAKGASENYPEDMARHARILTRDPCEHAASLPAWSQEYLQLTPGLFEGEISEATFGPVQVFRETIAQCVDEKANPRKNSYTLGVPIRVEPDGLWQGRELVPDSLMSLRPNEELHFRTPPYSSILVTVIDCHALEAFADEVEQSDVDVLMTRPHAEQIRPADAEAFRGTLARTLEMALASPEALRYPAVRDSLSETVMSAALGALEGERASARRCVSGQLVQRAIVERARGYVLANRGRAISVGELCTYLKMSRRGVHHAFMNVLGINAVSFLRYVRLHGVRKDLLAAEPEQTVSSIAFSWGFWHMGMFATYYRQLFGETPSTTLKKRMHRHARMREPVS</sequence>
<dbReference type="AlphaFoldDB" id="A0A6C1AXU1"/>
<keyword evidence="6" id="KW-1185">Reference proteome</keyword>
<evidence type="ECO:0000259" key="4">
    <source>
        <dbReference type="PROSITE" id="PS01124"/>
    </source>
</evidence>
<evidence type="ECO:0000256" key="3">
    <source>
        <dbReference type="ARBA" id="ARBA00023163"/>
    </source>
</evidence>
<dbReference type="PROSITE" id="PS01124">
    <property type="entry name" value="HTH_ARAC_FAMILY_2"/>
    <property type="match status" value="1"/>
</dbReference>
<dbReference type="InterPro" id="IPR018062">
    <property type="entry name" value="HTH_AraC-typ_CS"/>
</dbReference>
<proteinExistence type="predicted"/>
<dbReference type="PANTHER" id="PTHR46796:SF12">
    <property type="entry name" value="HTH-TYPE DNA-BINDING TRANSCRIPTIONAL ACTIVATOR EUTR"/>
    <property type="match status" value="1"/>
</dbReference>
<dbReference type="InterPro" id="IPR009057">
    <property type="entry name" value="Homeodomain-like_sf"/>
</dbReference>
<gene>
    <name evidence="5" type="ORF">G3580_00155</name>
</gene>
<evidence type="ECO:0000313" key="5">
    <source>
        <dbReference type="EMBL" id="QID16172.1"/>
    </source>
</evidence>
<keyword evidence="3" id="KW-0804">Transcription</keyword>
<dbReference type="Gene3D" id="1.10.10.60">
    <property type="entry name" value="Homeodomain-like"/>
    <property type="match status" value="1"/>
</dbReference>
<organism evidence="5 6">
    <name type="scientific">Nitrogeniibacter mangrovi</name>
    <dbReference type="NCBI Taxonomy" id="2016596"/>
    <lineage>
        <taxon>Bacteria</taxon>
        <taxon>Pseudomonadati</taxon>
        <taxon>Pseudomonadota</taxon>
        <taxon>Betaproteobacteria</taxon>
        <taxon>Rhodocyclales</taxon>
        <taxon>Zoogloeaceae</taxon>
        <taxon>Nitrogeniibacter</taxon>
    </lineage>
</organism>
<feature type="domain" description="HTH araC/xylS-type" evidence="4">
    <location>
        <begin position="230"/>
        <end position="330"/>
    </location>
</feature>
<dbReference type="InterPro" id="IPR050204">
    <property type="entry name" value="AraC_XylS_family_regulators"/>
</dbReference>
<dbReference type="GO" id="GO:0003700">
    <property type="term" value="F:DNA-binding transcription factor activity"/>
    <property type="evidence" value="ECO:0007669"/>
    <property type="project" value="InterPro"/>
</dbReference>
<dbReference type="InterPro" id="IPR018060">
    <property type="entry name" value="HTH_AraC"/>
</dbReference>
<keyword evidence="2" id="KW-0238">DNA-binding</keyword>
<accession>A0A6C1AXU1</accession>
<dbReference type="PROSITE" id="PS00041">
    <property type="entry name" value="HTH_ARAC_FAMILY_1"/>
    <property type="match status" value="1"/>
</dbReference>
<dbReference type="SMART" id="SM00342">
    <property type="entry name" value="HTH_ARAC"/>
    <property type="match status" value="1"/>
</dbReference>
<dbReference type="SUPFAM" id="SSF46689">
    <property type="entry name" value="Homeodomain-like"/>
    <property type="match status" value="1"/>
</dbReference>
<dbReference type="Proteomes" id="UP000501991">
    <property type="component" value="Chromosome"/>
</dbReference>
<dbReference type="EMBL" id="CP048836">
    <property type="protein sequence ID" value="QID16172.1"/>
    <property type="molecule type" value="Genomic_DNA"/>
</dbReference>
<reference evidence="5 6" key="1">
    <citation type="submission" date="2020-02" db="EMBL/GenBank/DDBJ databases">
        <title>Nitrogenibacter mangrovi gen. nov., sp. nov. isolated from mangrove sediment, a denitrifying betaproteobacterium.</title>
        <authorList>
            <person name="Liao H."/>
            <person name="Tian Y."/>
        </authorList>
    </citation>
    <scope>NUCLEOTIDE SEQUENCE [LARGE SCALE GENOMIC DNA]</scope>
    <source>
        <strain evidence="5 6">M9-3-2</strain>
    </source>
</reference>
<evidence type="ECO:0000313" key="6">
    <source>
        <dbReference type="Proteomes" id="UP000501991"/>
    </source>
</evidence>